<keyword evidence="2" id="KW-0433">Leucine-rich repeat</keyword>
<feature type="compositionally biased region" description="Polar residues" evidence="7">
    <location>
        <begin position="230"/>
        <end position="241"/>
    </location>
</feature>
<feature type="compositionally biased region" description="Basic and acidic residues" evidence="7">
    <location>
        <begin position="278"/>
        <end position="290"/>
    </location>
</feature>
<dbReference type="FunCoup" id="A0A0Q3KJ49">
    <property type="interactions" value="252"/>
</dbReference>
<dbReference type="EnsemblPlants" id="KQK24220">
    <property type="protein sequence ID" value="KQK24220"/>
    <property type="gene ID" value="BRADI_1g78800v3"/>
</dbReference>
<evidence type="ECO:0000313" key="11">
    <source>
        <dbReference type="EMBL" id="KQK24220.1"/>
    </source>
</evidence>
<dbReference type="InterPro" id="IPR055414">
    <property type="entry name" value="LRR_R13L4/SHOC2-like"/>
</dbReference>
<evidence type="ECO:0000259" key="8">
    <source>
        <dbReference type="Pfam" id="PF18052"/>
    </source>
</evidence>
<evidence type="ECO:0000256" key="5">
    <source>
        <dbReference type="ARBA" id="ARBA00022821"/>
    </source>
</evidence>
<dbReference type="SUPFAM" id="SSF52058">
    <property type="entry name" value="L domain-like"/>
    <property type="match status" value="1"/>
</dbReference>
<feature type="domain" description="Disease resistance protein winged helix" evidence="9">
    <location>
        <begin position="765"/>
        <end position="822"/>
    </location>
</feature>
<evidence type="ECO:0000256" key="1">
    <source>
        <dbReference type="ARBA" id="ARBA00008894"/>
    </source>
</evidence>
<dbReference type="Pfam" id="PF18052">
    <property type="entry name" value="Rx_N"/>
    <property type="match status" value="1"/>
</dbReference>
<organism evidence="11">
    <name type="scientific">Brachypodium distachyon</name>
    <name type="common">Purple false brome</name>
    <name type="synonym">Trachynia distachya</name>
    <dbReference type="NCBI Taxonomy" id="15368"/>
    <lineage>
        <taxon>Eukaryota</taxon>
        <taxon>Viridiplantae</taxon>
        <taxon>Streptophyta</taxon>
        <taxon>Embryophyta</taxon>
        <taxon>Tracheophyta</taxon>
        <taxon>Spermatophyta</taxon>
        <taxon>Magnoliopsida</taxon>
        <taxon>Liliopsida</taxon>
        <taxon>Poales</taxon>
        <taxon>Poaceae</taxon>
        <taxon>BOP clade</taxon>
        <taxon>Pooideae</taxon>
        <taxon>Stipodae</taxon>
        <taxon>Brachypodieae</taxon>
        <taxon>Brachypodium</taxon>
    </lineage>
</organism>
<dbReference type="PANTHER" id="PTHR47186:SF56">
    <property type="entry name" value="GENOME ASSEMBLY, CHROMOSOME: II"/>
    <property type="match status" value="1"/>
</dbReference>
<name>A0A0Q3KJ49_BRADI</name>
<evidence type="ECO:0000259" key="10">
    <source>
        <dbReference type="Pfam" id="PF23598"/>
    </source>
</evidence>
<gene>
    <name evidence="12" type="primary">LOC100846174</name>
    <name evidence="11" type="ORF">BRADI_1g78800v3</name>
</gene>
<feature type="compositionally biased region" description="Low complexity" evidence="7">
    <location>
        <begin position="324"/>
        <end position="337"/>
    </location>
</feature>
<dbReference type="InterPro" id="IPR058922">
    <property type="entry name" value="WHD_DRP"/>
</dbReference>
<dbReference type="GeneID" id="100846174"/>
<dbReference type="AlphaFoldDB" id="A0A0Q3KJ49"/>
<reference evidence="11 12" key="1">
    <citation type="journal article" date="2010" name="Nature">
        <title>Genome sequencing and analysis of the model grass Brachypodium distachyon.</title>
        <authorList>
            <consortium name="International Brachypodium Initiative"/>
        </authorList>
    </citation>
    <scope>NUCLEOTIDE SEQUENCE [LARGE SCALE GENOMIC DNA]</scope>
    <source>
        <strain evidence="11 12">Bd21</strain>
    </source>
</reference>
<keyword evidence="6" id="KW-0175">Coiled coil</keyword>
<evidence type="ECO:0000259" key="9">
    <source>
        <dbReference type="Pfam" id="PF23559"/>
    </source>
</evidence>
<evidence type="ECO:0000313" key="13">
    <source>
        <dbReference type="Proteomes" id="UP000008810"/>
    </source>
</evidence>
<evidence type="ECO:0000256" key="2">
    <source>
        <dbReference type="ARBA" id="ARBA00022614"/>
    </source>
</evidence>
<dbReference type="EMBL" id="CM000880">
    <property type="protein sequence ID" value="KQK24220.1"/>
    <property type="molecule type" value="Genomic_DNA"/>
</dbReference>
<reference evidence="12" key="3">
    <citation type="submission" date="2018-08" db="UniProtKB">
        <authorList>
            <consortium name="EnsemblPlants"/>
        </authorList>
    </citation>
    <scope>IDENTIFICATION</scope>
    <source>
        <strain evidence="12">cv. Bd21</strain>
    </source>
</reference>
<dbReference type="ExpressionAtlas" id="A0A0Q3KJ49">
    <property type="expression patterns" value="baseline"/>
</dbReference>
<sequence length="1232" mass="138413">MAEVAFDAVKLVVNFIREEARLQGRAGDDVRFIMDEMESMNNLLHQLVSMNKPNNHDTGSGGGEYSHLRTWMKQLLELAFDSKNSVELYIQAGDSHCCWLPWAMVARHHVVSRIHELKERARDISERQGRYGGGLLLAQRQDGNVGDRTAVLSNSNQVQRRAHAGSSSVVRSVILDREFVDNSRVDDALLRLKVLRSSDEDGGGESSDDDEGGDESSDGDLDSDGDKQQQPDGSDNPQKLTQMDAGDMKQQSVDVGEKQQQQPDGSDNQQKPTQLDTGDMKQQSDVDGDKQQQQQPDGSDNPQKPTQLDAGDMKQQSDVDGDKQQQQQQPDGSDNQQKPTQLDGRDKKRQSEARNNLQKQMQLDAGDKQQHPTLSDAGGKKQQQQPQLDVSDKQLQSDGSDKPKLPPSQQQPQLDVSDKQLQSDSTDKLQQEEKQEQQQSTQLDGSGKKKNKKKKKKKKKKKEKEKQEQKQQGIKVVAIRVRDGTDEAAVGETVLKRYNSLKYTDKLVSHWNYEEQAALHISVRRPPILPEIKVHIANQAKKQRQIAEASRYPYGYPGNSQAVSVAGDDEEFKDEKQAEEFMSKTYGSSSRQLLVLSGLSCPKILDDLKSFLCGLGKGSHKFAIVLCTNDNAAAKDCSYPATDNEPPITYSLVDIYLERAVALLPSSYKGDMPDDMSLTLTVRGILEKCRMDEVCMKMILHALYYNPDMAKKEMERLKDSLVGTGHQEKENRIITFCYQTLPNDYKNCLWYSAVFTRGINAPGRVRRASLLRRWVAQGLIAEDKASDCFDALVELKFINSHQVSGMGKVKSCGVHTLVDDLITRESPTVEDLLLNNQLPIDNLDLPYSIRNGMKLHPASSSITSFLNSLSSNSMLLLTVLDLEARKDLESKDLCTICKIRKLKYLSLRNTNVAHLPKQIGQLENLETLDIRGTKVLVFNAVLPNLKHLLAGRIIDCQDTSDIIKSKESFSTVCMPRAVETMEKLEILSRVKVTDSAKELINIGDKLEHLKKLGVVLSGKKASLNDLFLQIEKLNQCLLSLSIRMEPPGNWDAADIILLRPPKHLESLHICSIRRGLPPRIKELHHLAKITLRDTFLKQDGLRVLGMLPKLRYLGLFYHSFEEGTITFGEFGRGWIFMNFENPIFNNLTDIAIEDDTITSVTLKILPKLEKMTWSFKYMESLSGVQNLPSLTHLVLNGGSHNEEGLQKLQRDIDRNCNRNGINFKINAPQRGE</sequence>
<feature type="domain" description="Disease resistance R13L4/SHOC-2-like LRR" evidence="10">
    <location>
        <begin position="870"/>
        <end position="1197"/>
    </location>
</feature>
<dbReference type="Pfam" id="PF23598">
    <property type="entry name" value="LRR_14"/>
    <property type="match status" value="1"/>
</dbReference>
<accession>A0A0Q3KJ49</accession>
<feature type="compositionally biased region" description="Basic and acidic residues" evidence="7">
    <location>
        <begin position="425"/>
        <end position="436"/>
    </location>
</feature>
<keyword evidence="4" id="KW-0547">Nucleotide-binding</keyword>
<feature type="compositionally biased region" description="Low complexity" evidence="7">
    <location>
        <begin position="291"/>
        <end position="303"/>
    </location>
</feature>
<evidence type="ECO:0000313" key="12">
    <source>
        <dbReference type="EnsemblPlants" id="KQK24220"/>
    </source>
</evidence>
<dbReference type="PANTHER" id="PTHR47186">
    <property type="entry name" value="LEUCINE-RICH REPEAT-CONTAINING PROTEIN 57"/>
    <property type="match status" value="1"/>
</dbReference>
<dbReference type="GO" id="GO:0006952">
    <property type="term" value="P:defense response"/>
    <property type="evidence" value="ECO:0007669"/>
    <property type="project" value="UniProtKB-KW"/>
</dbReference>
<dbReference type="Proteomes" id="UP000008810">
    <property type="component" value="Chromosome 1"/>
</dbReference>
<reference evidence="11" key="2">
    <citation type="submission" date="2017-06" db="EMBL/GenBank/DDBJ databases">
        <title>WGS assembly of Brachypodium distachyon.</title>
        <authorList>
            <consortium name="The International Brachypodium Initiative"/>
            <person name="Lucas S."/>
            <person name="Harmon-Smith M."/>
            <person name="Lail K."/>
            <person name="Tice H."/>
            <person name="Grimwood J."/>
            <person name="Bruce D."/>
            <person name="Barry K."/>
            <person name="Shu S."/>
            <person name="Lindquist E."/>
            <person name="Wang M."/>
            <person name="Pitluck S."/>
            <person name="Vogel J.P."/>
            <person name="Garvin D.F."/>
            <person name="Mockler T.C."/>
            <person name="Schmutz J."/>
            <person name="Rokhsar D."/>
            <person name="Bevan M.W."/>
        </authorList>
    </citation>
    <scope>NUCLEOTIDE SEQUENCE</scope>
    <source>
        <strain evidence="11">Bd21</strain>
    </source>
</reference>
<feature type="compositionally biased region" description="Basic and acidic residues" evidence="7">
    <location>
        <begin position="311"/>
        <end position="323"/>
    </location>
</feature>
<dbReference type="Gene3D" id="3.80.10.10">
    <property type="entry name" value="Ribonuclease Inhibitor"/>
    <property type="match status" value="1"/>
</dbReference>
<evidence type="ECO:0000256" key="3">
    <source>
        <dbReference type="ARBA" id="ARBA00022737"/>
    </source>
</evidence>
<dbReference type="Gene3D" id="1.20.5.4130">
    <property type="match status" value="1"/>
</dbReference>
<dbReference type="InterPro" id="IPR032675">
    <property type="entry name" value="LRR_dom_sf"/>
</dbReference>
<feature type="domain" description="Disease resistance N-terminal" evidence="8">
    <location>
        <begin position="11"/>
        <end position="91"/>
    </location>
</feature>
<keyword evidence="3" id="KW-0677">Repeat</keyword>
<keyword evidence="5" id="KW-0611">Plant defense</keyword>
<evidence type="ECO:0000256" key="4">
    <source>
        <dbReference type="ARBA" id="ARBA00022741"/>
    </source>
</evidence>
<feature type="compositionally biased region" description="Polar residues" evidence="7">
    <location>
        <begin position="381"/>
        <end position="398"/>
    </location>
</feature>
<dbReference type="InterPro" id="IPR041118">
    <property type="entry name" value="Rx_N"/>
</dbReference>
<evidence type="ECO:0000256" key="7">
    <source>
        <dbReference type="SAM" id="MobiDB-lite"/>
    </source>
</evidence>
<feature type="compositionally biased region" description="Basic and acidic residues" evidence="7">
    <location>
        <begin position="343"/>
        <end position="352"/>
    </location>
</feature>
<feature type="compositionally biased region" description="Basic residues" evidence="7">
    <location>
        <begin position="448"/>
        <end position="463"/>
    </location>
</feature>
<feature type="compositionally biased region" description="Low complexity" evidence="7">
    <location>
        <begin position="259"/>
        <end position="270"/>
    </location>
</feature>
<protein>
    <recommendedName>
        <fullName evidence="14">Rx N-terminal domain-containing protein</fullName>
    </recommendedName>
</protein>
<dbReference type="KEGG" id="bdi:100846174"/>
<feature type="compositionally biased region" description="Acidic residues" evidence="7">
    <location>
        <begin position="200"/>
        <end position="223"/>
    </location>
</feature>
<dbReference type="OrthoDB" id="615783at2759"/>
<proteinExistence type="inferred from homology"/>
<dbReference type="GO" id="GO:0000166">
    <property type="term" value="F:nucleotide binding"/>
    <property type="evidence" value="ECO:0007669"/>
    <property type="project" value="UniProtKB-KW"/>
</dbReference>
<comment type="similarity">
    <text evidence="1">Belongs to the disease resistance NB-LRR family.</text>
</comment>
<keyword evidence="13" id="KW-1185">Reference proteome</keyword>
<feature type="region of interest" description="Disordered" evidence="7">
    <location>
        <begin position="198"/>
        <end position="472"/>
    </location>
</feature>
<dbReference type="Gramene" id="KQK24220">
    <property type="protein sequence ID" value="KQK24220"/>
    <property type="gene ID" value="BRADI_1g78800v3"/>
</dbReference>
<evidence type="ECO:0000256" key="6">
    <source>
        <dbReference type="ARBA" id="ARBA00023054"/>
    </source>
</evidence>
<dbReference type="Pfam" id="PF23559">
    <property type="entry name" value="WHD_DRP"/>
    <property type="match status" value="1"/>
</dbReference>
<dbReference type="RefSeq" id="XP_010229371.2">
    <property type="nucleotide sequence ID" value="XM_010231069.3"/>
</dbReference>
<evidence type="ECO:0008006" key="14">
    <source>
        <dbReference type="Google" id="ProtNLM"/>
    </source>
</evidence>